<comment type="similarity">
    <text evidence="1">Belongs to the inositol 1,4,5-trisphosphate 5-phosphatase type II family.</text>
</comment>
<reference evidence="4" key="1">
    <citation type="submission" date="2019-10" db="EMBL/GenBank/DDBJ databases">
        <title>Bird 10,000 Genomes (B10K) Project - Family phase.</title>
        <authorList>
            <person name="Zhang G."/>
        </authorList>
    </citation>
    <scope>NUCLEOTIDE SEQUENCE</scope>
    <source>
        <strain evidence="4">B10K-DU-002-69</strain>
        <tissue evidence="4">Muscle</tissue>
    </source>
</reference>
<dbReference type="GO" id="GO:0016312">
    <property type="term" value="F:inositol bisphosphate phosphatase activity"/>
    <property type="evidence" value="ECO:0007669"/>
    <property type="project" value="TreeGrafter"/>
</dbReference>
<dbReference type="GO" id="GO:0004439">
    <property type="term" value="F:phosphatidylinositol-4,5-bisphosphate 5-phosphatase activity"/>
    <property type="evidence" value="ECO:0007669"/>
    <property type="project" value="TreeGrafter"/>
</dbReference>
<feature type="non-terminal residue" evidence="4">
    <location>
        <position position="1"/>
    </location>
</feature>
<dbReference type="OrthoDB" id="62798at2759"/>
<dbReference type="SUPFAM" id="SSF56219">
    <property type="entry name" value="DNase I-like"/>
    <property type="match status" value="1"/>
</dbReference>
<dbReference type="Gene3D" id="2.60.40.2840">
    <property type="match status" value="1"/>
</dbReference>
<dbReference type="Gene3D" id="3.60.10.10">
    <property type="entry name" value="Endonuclease/exonuclease/phosphatase"/>
    <property type="match status" value="1"/>
</dbReference>
<gene>
    <name evidence="4" type="primary">Inpp5k</name>
    <name evidence="4" type="ORF">TODMEX_R00681</name>
</gene>
<dbReference type="AlphaFoldDB" id="A0A851DML4"/>
<feature type="domain" description="Inositol polyphosphate-related phosphatase" evidence="3">
    <location>
        <begin position="1"/>
        <end position="60"/>
    </location>
</feature>
<evidence type="ECO:0000259" key="2">
    <source>
        <dbReference type="Pfam" id="PF17751"/>
    </source>
</evidence>
<name>A0A851DML4_TODME</name>
<dbReference type="InterPro" id="IPR000300">
    <property type="entry name" value="IPPc"/>
</dbReference>
<dbReference type="InterPro" id="IPR046985">
    <property type="entry name" value="IP5"/>
</dbReference>
<accession>A0A851DML4</accession>
<dbReference type="EMBL" id="WEIS01069262">
    <property type="protein sequence ID" value="NWI68467.1"/>
    <property type="molecule type" value="Genomic_DNA"/>
</dbReference>
<dbReference type="GO" id="GO:0045719">
    <property type="term" value="P:negative regulation of glycogen biosynthetic process"/>
    <property type="evidence" value="ECO:0007669"/>
    <property type="project" value="TreeGrafter"/>
</dbReference>
<evidence type="ECO:0000313" key="5">
    <source>
        <dbReference type="Proteomes" id="UP000660247"/>
    </source>
</evidence>
<proteinExistence type="inferred from homology"/>
<dbReference type="GO" id="GO:0034485">
    <property type="term" value="F:phosphatidylinositol-3,4,5-trisphosphate 5-phosphatase activity"/>
    <property type="evidence" value="ECO:0007669"/>
    <property type="project" value="TreeGrafter"/>
</dbReference>
<dbReference type="GO" id="GO:0001726">
    <property type="term" value="C:ruffle"/>
    <property type="evidence" value="ECO:0007669"/>
    <property type="project" value="TreeGrafter"/>
</dbReference>
<evidence type="ECO:0000259" key="3">
    <source>
        <dbReference type="Pfam" id="PF22669"/>
    </source>
</evidence>
<dbReference type="PANTHER" id="PTHR11200">
    <property type="entry name" value="INOSITOL 5-PHOSPHATASE"/>
    <property type="match status" value="1"/>
</dbReference>
<dbReference type="Proteomes" id="UP000660247">
    <property type="component" value="Unassembled WGS sequence"/>
</dbReference>
<dbReference type="Pfam" id="PF22669">
    <property type="entry name" value="Exo_endo_phos2"/>
    <property type="match status" value="1"/>
</dbReference>
<protein>
    <submittedName>
        <fullName evidence="4">INP5K phosphatase</fullName>
    </submittedName>
</protein>
<dbReference type="Pfam" id="PF17751">
    <property type="entry name" value="SKICH"/>
    <property type="match status" value="1"/>
</dbReference>
<feature type="domain" description="SKICH" evidence="2">
    <location>
        <begin position="75"/>
        <end position="175"/>
    </location>
</feature>
<dbReference type="GO" id="GO:0005783">
    <property type="term" value="C:endoplasmic reticulum"/>
    <property type="evidence" value="ECO:0007669"/>
    <property type="project" value="TreeGrafter"/>
</dbReference>
<comment type="caution">
    <text evidence="4">The sequence shown here is derived from an EMBL/GenBank/DDBJ whole genome shotgun (WGS) entry which is preliminary data.</text>
</comment>
<evidence type="ECO:0000313" key="4">
    <source>
        <dbReference type="EMBL" id="NWI68467.1"/>
    </source>
</evidence>
<dbReference type="InterPro" id="IPR041611">
    <property type="entry name" value="SKICH"/>
</dbReference>
<sequence length="175" mass="19782">SEKKRKPAWTDRILWRVKSLCQHASKEGEFSEEEQTISVTLNNYISHMSYGISDHKPVTGTFGLELKPLLSDPLVTLNPVGEWSAARDVLINYSAVPEFPSSAWDWIGLFKVAFKHANDYVTYAWVEDDEISSHEDSKQVYMSAAEIPDTGGEFLLCYYSNNLQSIVGISQPFQV</sequence>
<organism evidence="4 5">
    <name type="scientific">Todus mexicanus</name>
    <name type="common">Puerto Rican tody</name>
    <dbReference type="NCBI Taxonomy" id="135184"/>
    <lineage>
        <taxon>Eukaryota</taxon>
        <taxon>Metazoa</taxon>
        <taxon>Chordata</taxon>
        <taxon>Craniata</taxon>
        <taxon>Vertebrata</taxon>
        <taxon>Euteleostomi</taxon>
        <taxon>Archelosauria</taxon>
        <taxon>Archosauria</taxon>
        <taxon>Dinosauria</taxon>
        <taxon>Saurischia</taxon>
        <taxon>Theropoda</taxon>
        <taxon>Coelurosauria</taxon>
        <taxon>Aves</taxon>
        <taxon>Neognathae</taxon>
        <taxon>Neoaves</taxon>
        <taxon>Telluraves</taxon>
        <taxon>Coraciimorphae</taxon>
        <taxon>Coraciiformes</taxon>
        <taxon>Todidae</taxon>
        <taxon>Todus</taxon>
    </lineage>
</organism>
<feature type="non-terminal residue" evidence="4">
    <location>
        <position position="175"/>
    </location>
</feature>
<dbReference type="GO" id="GO:0005886">
    <property type="term" value="C:plasma membrane"/>
    <property type="evidence" value="ECO:0007669"/>
    <property type="project" value="TreeGrafter"/>
</dbReference>
<dbReference type="GO" id="GO:0051898">
    <property type="term" value="P:negative regulation of phosphatidylinositol 3-kinase/protein kinase B signal transduction"/>
    <property type="evidence" value="ECO:0007669"/>
    <property type="project" value="TreeGrafter"/>
</dbReference>
<dbReference type="FunFam" id="2.60.40.2840:FF:000003">
    <property type="entry name" value="Phosphatidylinositol 4,5-bisphosphate 5-phosphatase A"/>
    <property type="match status" value="1"/>
</dbReference>
<dbReference type="GO" id="GO:0046627">
    <property type="term" value="P:negative regulation of insulin receptor signaling pathway"/>
    <property type="evidence" value="ECO:0007669"/>
    <property type="project" value="TreeGrafter"/>
</dbReference>
<dbReference type="GO" id="GO:0046856">
    <property type="term" value="P:phosphatidylinositol dephosphorylation"/>
    <property type="evidence" value="ECO:0007669"/>
    <property type="project" value="InterPro"/>
</dbReference>
<keyword evidence="5" id="KW-1185">Reference proteome</keyword>
<evidence type="ECO:0000256" key="1">
    <source>
        <dbReference type="ARBA" id="ARBA00005910"/>
    </source>
</evidence>
<dbReference type="PANTHER" id="PTHR11200:SF117">
    <property type="entry name" value="INOSITOL POLYPHOSPHATE 5-PHOSPHATASE K"/>
    <property type="match status" value="1"/>
</dbReference>
<dbReference type="InterPro" id="IPR036691">
    <property type="entry name" value="Endo/exonu/phosph_ase_sf"/>
</dbReference>